<sequence length="77" mass="8529">MENGKMKTVEFNTSGLSLGASMAYFVNVKGLQLGGGIRMHKDFFFDFDETFGSYAPYAKAENDIFSITPFIGLRIGM</sequence>
<evidence type="ECO:0000313" key="1">
    <source>
        <dbReference type="EMBL" id="HIW87338.1"/>
    </source>
</evidence>
<evidence type="ECO:0000313" key="2">
    <source>
        <dbReference type="Proteomes" id="UP000824267"/>
    </source>
</evidence>
<reference evidence="1" key="1">
    <citation type="journal article" date="2021" name="PeerJ">
        <title>Extensive microbial diversity within the chicken gut microbiome revealed by metagenomics and culture.</title>
        <authorList>
            <person name="Gilroy R."/>
            <person name="Ravi A."/>
            <person name="Getino M."/>
            <person name="Pursley I."/>
            <person name="Horton D.L."/>
            <person name="Alikhan N.F."/>
            <person name="Baker D."/>
            <person name="Gharbi K."/>
            <person name="Hall N."/>
            <person name="Watson M."/>
            <person name="Adriaenssens E.M."/>
            <person name="Foster-Nyarko E."/>
            <person name="Jarju S."/>
            <person name="Secka A."/>
            <person name="Antonio M."/>
            <person name="Oren A."/>
            <person name="Chaudhuri R.R."/>
            <person name="La Ragione R."/>
            <person name="Hildebrand F."/>
            <person name="Pallen M.J."/>
        </authorList>
    </citation>
    <scope>NUCLEOTIDE SEQUENCE</scope>
    <source>
        <strain evidence="1">Gambia16-930</strain>
    </source>
</reference>
<dbReference type="Proteomes" id="UP000824267">
    <property type="component" value="Unassembled WGS sequence"/>
</dbReference>
<comment type="caution">
    <text evidence="1">The sequence shown here is derived from an EMBL/GenBank/DDBJ whole genome shotgun (WGS) entry which is preliminary data.</text>
</comment>
<accession>A0A9D1RHS5</accession>
<protein>
    <submittedName>
        <fullName evidence="1">Uncharacterized protein</fullName>
    </submittedName>
</protein>
<dbReference type="AlphaFoldDB" id="A0A9D1RHS5"/>
<gene>
    <name evidence="1" type="ORF">IAC47_03585</name>
</gene>
<organism evidence="1 2">
    <name type="scientific">Candidatus Onthomorpha intestinigallinarum</name>
    <dbReference type="NCBI Taxonomy" id="2840880"/>
    <lineage>
        <taxon>Bacteria</taxon>
        <taxon>Pseudomonadati</taxon>
        <taxon>Bacteroidota</taxon>
        <taxon>Bacteroidia</taxon>
        <taxon>Bacteroidales</taxon>
        <taxon>Candidatus Onthomorpha</taxon>
    </lineage>
</organism>
<name>A0A9D1RHS5_9BACT</name>
<dbReference type="EMBL" id="DXGG01000122">
    <property type="protein sequence ID" value="HIW87338.1"/>
    <property type="molecule type" value="Genomic_DNA"/>
</dbReference>
<reference evidence="1" key="2">
    <citation type="submission" date="2021-04" db="EMBL/GenBank/DDBJ databases">
        <authorList>
            <person name="Gilroy R."/>
        </authorList>
    </citation>
    <scope>NUCLEOTIDE SEQUENCE</scope>
    <source>
        <strain evidence="1">Gambia16-930</strain>
    </source>
</reference>
<proteinExistence type="predicted"/>